<dbReference type="NCBIfam" id="TIGR02937">
    <property type="entry name" value="sigma70-ECF"/>
    <property type="match status" value="1"/>
</dbReference>
<dbReference type="AlphaFoldDB" id="B4D056"/>
<dbReference type="PANTHER" id="PTHR43133">
    <property type="entry name" value="RNA POLYMERASE ECF-TYPE SIGMA FACTO"/>
    <property type="match status" value="1"/>
</dbReference>
<dbReference type="Gene3D" id="1.10.10.10">
    <property type="entry name" value="Winged helix-like DNA-binding domain superfamily/Winged helix DNA-binding domain"/>
    <property type="match status" value="1"/>
</dbReference>
<feature type="domain" description="RNA polymerase sigma factor 70 region 4 type 2" evidence="8">
    <location>
        <begin position="114"/>
        <end position="166"/>
    </location>
</feature>
<evidence type="ECO:0000256" key="6">
    <source>
        <dbReference type="RuleBase" id="RU000716"/>
    </source>
</evidence>
<proteinExistence type="inferred from homology"/>
<dbReference type="InterPro" id="IPR007627">
    <property type="entry name" value="RNA_pol_sigma70_r2"/>
</dbReference>
<dbReference type="InterPro" id="IPR039425">
    <property type="entry name" value="RNA_pol_sigma-70-like"/>
</dbReference>
<dbReference type="STRING" id="497964.CfE428DRAFT_2294"/>
<evidence type="ECO:0000259" key="8">
    <source>
        <dbReference type="Pfam" id="PF08281"/>
    </source>
</evidence>
<dbReference type="SUPFAM" id="SSF88946">
    <property type="entry name" value="Sigma2 domain of RNA polymerase sigma factors"/>
    <property type="match status" value="1"/>
</dbReference>
<evidence type="ECO:0000256" key="1">
    <source>
        <dbReference type="ARBA" id="ARBA00010641"/>
    </source>
</evidence>
<dbReference type="GO" id="GO:0003677">
    <property type="term" value="F:DNA binding"/>
    <property type="evidence" value="ECO:0007669"/>
    <property type="project" value="UniProtKB-KW"/>
</dbReference>
<dbReference type="EMBL" id="ABVL01000005">
    <property type="protein sequence ID" value="EDY20370.1"/>
    <property type="molecule type" value="Genomic_DNA"/>
</dbReference>
<dbReference type="GO" id="GO:0016987">
    <property type="term" value="F:sigma factor activity"/>
    <property type="evidence" value="ECO:0007669"/>
    <property type="project" value="UniProtKB-KW"/>
</dbReference>
<evidence type="ECO:0000256" key="2">
    <source>
        <dbReference type="ARBA" id="ARBA00023015"/>
    </source>
</evidence>
<dbReference type="InterPro" id="IPR013325">
    <property type="entry name" value="RNA_pol_sigma_r2"/>
</dbReference>
<dbReference type="InParanoid" id="B4D056"/>
<sequence length="177" mass="19787">MIPPPTDAETIHRQLEALHDESFAWALVCAAYQPSEAEDILQMTYLKILDGSARYEGRSAFKTWLFGVIRLTALAHRRRTLWGWMRRASVEEAAAQPAHDPAPDAATARGETIRQVQEACLRLPGRQREVLMLVFHHSLGLDEAATVMGVSPGSARKHYQRAKESLRASLGRTFAQP</sequence>
<protein>
    <recommendedName>
        <fullName evidence="6">RNA polymerase sigma factor</fullName>
    </recommendedName>
</protein>
<keyword evidence="5 6" id="KW-0804">Transcription</keyword>
<dbReference type="InterPro" id="IPR014284">
    <property type="entry name" value="RNA_pol_sigma-70_dom"/>
</dbReference>
<dbReference type="PROSITE" id="PS01063">
    <property type="entry name" value="SIGMA70_ECF"/>
    <property type="match status" value="1"/>
</dbReference>
<dbReference type="InterPro" id="IPR000838">
    <property type="entry name" value="RNA_pol_sigma70_ECF_CS"/>
</dbReference>
<evidence type="ECO:0000259" key="7">
    <source>
        <dbReference type="Pfam" id="PF04542"/>
    </source>
</evidence>
<dbReference type="Pfam" id="PF08281">
    <property type="entry name" value="Sigma70_r4_2"/>
    <property type="match status" value="1"/>
</dbReference>
<feature type="domain" description="RNA polymerase sigma-70 region 2" evidence="7">
    <location>
        <begin position="34"/>
        <end position="80"/>
    </location>
</feature>
<reference evidence="9 10" key="1">
    <citation type="journal article" date="2011" name="J. Bacteriol.">
        <title>Genome sequence of Chthoniobacter flavus Ellin428, an aerobic heterotrophic soil bacterium.</title>
        <authorList>
            <person name="Kant R."/>
            <person name="van Passel M.W."/>
            <person name="Palva A."/>
            <person name="Lucas S."/>
            <person name="Lapidus A."/>
            <person name="Glavina Del Rio T."/>
            <person name="Dalin E."/>
            <person name="Tice H."/>
            <person name="Bruce D."/>
            <person name="Goodwin L."/>
            <person name="Pitluck S."/>
            <person name="Larimer F.W."/>
            <person name="Land M.L."/>
            <person name="Hauser L."/>
            <person name="Sangwan P."/>
            <person name="de Vos W.M."/>
            <person name="Janssen P.H."/>
            <person name="Smidt H."/>
        </authorList>
    </citation>
    <scope>NUCLEOTIDE SEQUENCE [LARGE SCALE GENOMIC DNA]</scope>
    <source>
        <strain evidence="9 10">Ellin428</strain>
    </source>
</reference>
<keyword evidence="2 6" id="KW-0805">Transcription regulation</keyword>
<evidence type="ECO:0000256" key="3">
    <source>
        <dbReference type="ARBA" id="ARBA00023082"/>
    </source>
</evidence>
<dbReference type="InterPro" id="IPR036388">
    <property type="entry name" value="WH-like_DNA-bd_sf"/>
</dbReference>
<dbReference type="Pfam" id="PF04542">
    <property type="entry name" value="Sigma70_r2"/>
    <property type="match status" value="1"/>
</dbReference>
<dbReference type="SUPFAM" id="SSF88659">
    <property type="entry name" value="Sigma3 and sigma4 domains of RNA polymerase sigma factors"/>
    <property type="match status" value="1"/>
</dbReference>
<evidence type="ECO:0000256" key="4">
    <source>
        <dbReference type="ARBA" id="ARBA00023125"/>
    </source>
</evidence>
<dbReference type="Proteomes" id="UP000005824">
    <property type="component" value="Unassembled WGS sequence"/>
</dbReference>
<evidence type="ECO:0000313" key="9">
    <source>
        <dbReference type="EMBL" id="EDY20370.1"/>
    </source>
</evidence>
<keyword evidence="3 6" id="KW-0731">Sigma factor</keyword>
<accession>B4D056</accession>
<organism evidence="9 10">
    <name type="scientific">Chthoniobacter flavus Ellin428</name>
    <dbReference type="NCBI Taxonomy" id="497964"/>
    <lineage>
        <taxon>Bacteria</taxon>
        <taxon>Pseudomonadati</taxon>
        <taxon>Verrucomicrobiota</taxon>
        <taxon>Spartobacteria</taxon>
        <taxon>Chthoniobacterales</taxon>
        <taxon>Chthoniobacteraceae</taxon>
        <taxon>Chthoniobacter</taxon>
    </lineage>
</organism>
<comment type="similarity">
    <text evidence="1 6">Belongs to the sigma-70 factor family. ECF subfamily.</text>
</comment>
<name>B4D056_9BACT</name>
<keyword evidence="10" id="KW-1185">Reference proteome</keyword>
<evidence type="ECO:0000256" key="5">
    <source>
        <dbReference type="ARBA" id="ARBA00023163"/>
    </source>
</evidence>
<gene>
    <name evidence="9" type="ORF">CfE428DRAFT_2294</name>
</gene>
<dbReference type="InterPro" id="IPR013324">
    <property type="entry name" value="RNA_pol_sigma_r3/r4-like"/>
</dbReference>
<dbReference type="RefSeq" id="WP_006979619.1">
    <property type="nucleotide sequence ID" value="NZ_ABVL01000005.1"/>
</dbReference>
<dbReference type="eggNOG" id="COG1595">
    <property type="taxonomic scope" value="Bacteria"/>
</dbReference>
<evidence type="ECO:0000313" key="10">
    <source>
        <dbReference type="Proteomes" id="UP000005824"/>
    </source>
</evidence>
<dbReference type="InterPro" id="IPR013249">
    <property type="entry name" value="RNA_pol_sigma70_r4_t2"/>
</dbReference>
<dbReference type="PANTHER" id="PTHR43133:SF8">
    <property type="entry name" value="RNA POLYMERASE SIGMA FACTOR HI_1459-RELATED"/>
    <property type="match status" value="1"/>
</dbReference>
<keyword evidence="4 6" id="KW-0238">DNA-binding</keyword>
<dbReference type="Gene3D" id="1.10.1740.10">
    <property type="match status" value="1"/>
</dbReference>
<comment type="caution">
    <text evidence="9">The sequence shown here is derived from an EMBL/GenBank/DDBJ whole genome shotgun (WGS) entry which is preliminary data.</text>
</comment>
<dbReference type="GO" id="GO:0006352">
    <property type="term" value="P:DNA-templated transcription initiation"/>
    <property type="evidence" value="ECO:0007669"/>
    <property type="project" value="InterPro"/>
</dbReference>